<dbReference type="PANTHER" id="PTHR22683">
    <property type="entry name" value="SPORULATION PROTEIN RELATED"/>
    <property type="match status" value="1"/>
</dbReference>
<keyword evidence="1 3" id="KW-0547">Nucleotide-binding</keyword>
<dbReference type="Gene3D" id="3.40.50.300">
    <property type="entry name" value="P-loop containing nucleotide triphosphate hydrolases"/>
    <property type="match status" value="3"/>
</dbReference>
<feature type="compositionally biased region" description="Low complexity" evidence="4">
    <location>
        <begin position="316"/>
        <end position="346"/>
    </location>
</feature>
<organism evidence="6 7">
    <name type="scientific">Oerskovia rustica</name>
    <dbReference type="NCBI Taxonomy" id="2762237"/>
    <lineage>
        <taxon>Bacteria</taxon>
        <taxon>Bacillati</taxon>
        <taxon>Actinomycetota</taxon>
        <taxon>Actinomycetes</taxon>
        <taxon>Micrococcales</taxon>
        <taxon>Cellulomonadaceae</taxon>
        <taxon>Oerskovia</taxon>
    </lineage>
</organism>
<dbReference type="InterPro" id="IPR003593">
    <property type="entry name" value="AAA+_ATPase"/>
</dbReference>
<sequence>MLITLHPGVDLDVAPGSRLGDLRPDLARVACRPEVATAPLEVDGVLLGDDHRVGTRPLLPGATLRATVSGTHGREARPARAHQAASAVTVDPDVAALRAPWHVAVLTGPDCGGLLPLEPGSPLVLTHRTGPPVVVTLAAQRRQGLRTSGARGPAAGAEARVRLRVRRDPGSAPERGTVQGGTEPSVQVHRQSPDGRQRRLRRVAARRWRPGHVLRVGATTYDLRPRPDLDEWDVVSGLAHPARPVPRGLLDPASITMAITPAVGSLALAAGTRQPLFALLALVGPLTLLVALLSRRRRTAARGPRGTGGDHAVPHGSAPGRAGADPARPAEGARAAGRRPSPQPSSQRERAPVPGAVLDRSRYPAPHPADLMTAAFAAHHATEARSPATSPVADAQPLGGPAPRDVVPSAQGACLPDGCVAVVGPRGARLAAARTLLLAQVASGAEVEAVHPDDLAPDWSWLRWLPGARRSDLVASAPQDEGGSGSGSGSRPRPVRVVVVDVPPGPGPGSPGATSGRLAEAVETWWARRTGTERLILLAAERRSVPAWCRTLLDTARHTWHLADGTVEPAPEVGVGVDRAERYARHVAAAARLGRWPAGAEPVGPVDPADPAHPDLAAGVSLAGLLHVPLPHEPGAWPAWVAARWSPPAARPRPGLDVPIGTDAQGRTVQVDLVRDGPHALVAGTTGAGKSELLQSLVLALALTNSPRNLALALVDFKGGAGFGACAGLPHVVGQVTDLEPGLAGRALTGLRAELRRREHALAEAGVSDIDDLPRGALPRLVVVIDEFRALADDLPDFLPGLLRLASQGRSLGVHLVLATQRPAGAVTADMRANISLRLALRQLDAGDSRDVIDSPHAARIPTGLPGRAVLRRGNGPPLALQCAHAGTAAPPADVRVRAAGRWGAPRDTVLARVGPESDPVTDLVAAAVAAADAARLPAHAPPWLPALPARVTPSDLGGVLREGAAPGSLPLALADLPDQQQRGLVSWLPPDGHLAVVGRPRSGRSTALRALAVSALDRGWDVHVVGAAPTLTDGLAQHPRCGTVVPRHDARRVARLVDLLLRDAQGRPTLVLLDDVEDLRASLGRLASGAGADQLGRLLAEGPAAGVHVALAGGSPGLAGLSQRVGPRLVLASAAVPDDVAHGVPSRLAGRGGRPGRAVWLGAGEAVECQVVVDAVLGGTAEVTPGSGGPTGRDGPVRLRPLPRYVAETDIAGTEVAGHAVGAGLAGPRTSVLSPVRLVVGRGGDHADPVHLDVERGALVVGPPGSGRSSALLVLARQAHDAARLRAVVSADARFEDLAQGGAHDLRVVTGRSSAEVRAVLGARPGAGLVVGDVVVVDDLDLLVQAFPLEVDVLTDLVRTGVTVLASASTVSAATAHRGPLAELRGARSGLVLAPEERGSSEVFGRPLGWSVDPEVAPTGRAVAIRGNELVPVQVASPGTVAVASEDGQAEAPRAEGPSRAGSAVGAGRVTGRRDDDRAQHETDEHDQGERHGPDPAGRDLVLEPAEGDHDLEELPGGHG</sequence>
<proteinExistence type="predicted"/>
<dbReference type="PROSITE" id="PS50901">
    <property type="entry name" value="FTSK"/>
    <property type="match status" value="1"/>
</dbReference>
<dbReference type="InterPro" id="IPR027417">
    <property type="entry name" value="P-loop_NTPase"/>
</dbReference>
<gene>
    <name evidence="6" type="ORF">H9652_00745</name>
</gene>
<dbReference type="Proteomes" id="UP000641803">
    <property type="component" value="Unassembled WGS sequence"/>
</dbReference>
<evidence type="ECO:0000256" key="1">
    <source>
        <dbReference type="ARBA" id="ARBA00022741"/>
    </source>
</evidence>
<evidence type="ECO:0000313" key="7">
    <source>
        <dbReference type="Proteomes" id="UP000641803"/>
    </source>
</evidence>
<feature type="region of interest" description="Disordered" evidence="4">
    <location>
        <begin position="475"/>
        <end position="495"/>
    </location>
</feature>
<dbReference type="InterPro" id="IPR050206">
    <property type="entry name" value="FtsK/SpoIIIE/SftA"/>
</dbReference>
<evidence type="ECO:0000259" key="5">
    <source>
        <dbReference type="PROSITE" id="PS50901"/>
    </source>
</evidence>
<evidence type="ECO:0000313" key="6">
    <source>
        <dbReference type="EMBL" id="MBD7948933.1"/>
    </source>
</evidence>
<feature type="compositionally biased region" description="Polar residues" evidence="4">
    <location>
        <begin position="180"/>
        <end position="190"/>
    </location>
</feature>
<keyword evidence="7" id="KW-1185">Reference proteome</keyword>
<reference evidence="6 7" key="1">
    <citation type="submission" date="2020-08" db="EMBL/GenBank/DDBJ databases">
        <title>A Genomic Blueprint of the Chicken Gut Microbiome.</title>
        <authorList>
            <person name="Gilroy R."/>
            <person name="Ravi A."/>
            <person name="Getino M."/>
            <person name="Pursley I."/>
            <person name="Horton D.L."/>
            <person name="Alikhan N.-F."/>
            <person name="Baker D."/>
            <person name="Gharbi K."/>
            <person name="Hall N."/>
            <person name="Watson M."/>
            <person name="Adriaenssens E.M."/>
            <person name="Foster-Nyarko E."/>
            <person name="Jarju S."/>
            <person name="Secka A."/>
            <person name="Antonio M."/>
            <person name="Oren A."/>
            <person name="Chaudhuri R."/>
            <person name="La Ragione R.M."/>
            <person name="Hildebrand F."/>
            <person name="Pallen M.J."/>
        </authorList>
    </citation>
    <scope>NUCLEOTIDE SEQUENCE [LARGE SCALE GENOMIC DNA]</scope>
    <source>
        <strain evidence="6 7">Sa4CUA1</strain>
    </source>
</reference>
<evidence type="ECO:0000256" key="3">
    <source>
        <dbReference type="PROSITE-ProRule" id="PRU00289"/>
    </source>
</evidence>
<comment type="caution">
    <text evidence="6">The sequence shown here is derived from an EMBL/GenBank/DDBJ whole genome shotgun (WGS) entry which is preliminary data.</text>
</comment>
<feature type="binding site" evidence="3">
    <location>
        <begin position="684"/>
        <end position="691"/>
    </location>
    <ligand>
        <name>ATP</name>
        <dbReference type="ChEBI" id="CHEBI:30616"/>
    </ligand>
</feature>
<dbReference type="Pfam" id="PF01580">
    <property type="entry name" value="FtsK_SpoIIIE"/>
    <property type="match status" value="1"/>
</dbReference>
<protein>
    <recommendedName>
        <fullName evidence="5">FtsK domain-containing protein</fullName>
    </recommendedName>
</protein>
<feature type="region of interest" description="Disordered" evidence="4">
    <location>
        <begin position="167"/>
        <end position="199"/>
    </location>
</feature>
<keyword evidence="2 3" id="KW-0067">ATP-binding</keyword>
<name>A0ABR8RMA6_9CELL</name>
<feature type="region of interest" description="Disordered" evidence="4">
    <location>
        <begin position="1444"/>
        <end position="1521"/>
    </location>
</feature>
<dbReference type="CDD" id="cd01127">
    <property type="entry name" value="TrwB_TraG_TraD_VirD4"/>
    <property type="match status" value="1"/>
</dbReference>
<feature type="domain" description="FtsK" evidence="5">
    <location>
        <begin position="666"/>
        <end position="850"/>
    </location>
</feature>
<dbReference type="PANTHER" id="PTHR22683:SF1">
    <property type="entry name" value="TYPE VII SECRETION SYSTEM PROTEIN ESSC"/>
    <property type="match status" value="1"/>
</dbReference>
<dbReference type="InterPro" id="IPR002543">
    <property type="entry name" value="FtsK_dom"/>
</dbReference>
<feature type="compositionally biased region" description="Basic and acidic residues" evidence="4">
    <location>
        <begin position="1473"/>
        <end position="1503"/>
    </location>
</feature>
<feature type="region of interest" description="Disordered" evidence="4">
    <location>
        <begin position="299"/>
        <end position="352"/>
    </location>
</feature>
<evidence type="ECO:0000256" key="2">
    <source>
        <dbReference type="ARBA" id="ARBA00022840"/>
    </source>
</evidence>
<dbReference type="SMART" id="SM00382">
    <property type="entry name" value="AAA"/>
    <property type="match status" value="3"/>
</dbReference>
<dbReference type="EMBL" id="JACSQQ010000001">
    <property type="protein sequence ID" value="MBD7948933.1"/>
    <property type="molecule type" value="Genomic_DNA"/>
</dbReference>
<dbReference type="SUPFAM" id="SSF52540">
    <property type="entry name" value="P-loop containing nucleoside triphosphate hydrolases"/>
    <property type="match status" value="3"/>
</dbReference>
<accession>A0ABR8RMA6</accession>
<evidence type="ECO:0000256" key="4">
    <source>
        <dbReference type="SAM" id="MobiDB-lite"/>
    </source>
</evidence>